<comment type="cofactor">
    <cofactor evidence="1">
        <name>Mn(2+)</name>
        <dbReference type="ChEBI" id="CHEBI:29035"/>
    </cofactor>
</comment>
<keyword evidence="16" id="KW-0234">DNA repair</keyword>
<keyword evidence="5" id="KW-0548">Nucleotidyltransferase</keyword>
<dbReference type="Gene3D" id="2.40.50.140">
    <property type="entry name" value="Nucleic acid-binding proteins"/>
    <property type="match status" value="1"/>
</dbReference>
<dbReference type="PROSITE" id="PS50160">
    <property type="entry name" value="DNA_LIGASE_A3"/>
    <property type="match status" value="1"/>
</dbReference>
<evidence type="ECO:0000256" key="18">
    <source>
        <dbReference type="ARBA" id="ARBA00023268"/>
    </source>
</evidence>
<dbReference type="EMBL" id="VOBQ01000030">
    <property type="protein sequence ID" value="TWO64916.1"/>
    <property type="molecule type" value="Genomic_DNA"/>
</dbReference>
<accession>A0A562ZE60</accession>
<dbReference type="PROSITE" id="PS00333">
    <property type="entry name" value="DNA_LIGASE_A2"/>
    <property type="match status" value="1"/>
</dbReference>
<keyword evidence="14" id="KW-0238">DNA-binding</keyword>
<dbReference type="GO" id="GO:0003887">
    <property type="term" value="F:DNA-directed DNA polymerase activity"/>
    <property type="evidence" value="ECO:0007669"/>
    <property type="project" value="UniProtKB-KW"/>
</dbReference>
<evidence type="ECO:0000256" key="5">
    <source>
        <dbReference type="ARBA" id="ARBA00022695"/>
    </source>
</evidence>
<evidence type="ECO:0000256" key="3">
    <source>
        <dbReference type="ARBA" id="ARBA00022598"/>
    </source>
</evidence>
<dbReference type="NCBIfam" id="TIGR02777">
    <property type="entry name" value="LigD_PE_dom"/>
    <property type="match status" value="1"/>
</dbReference>
<dbReference type="InterPro" id="IPR014143">
    <property type="entry name" value="NHEJ_ligase_prk"/>
</dbReference>
<evidence type="ECO:0000256" key="15">
    <source>
        <dbReference type="ARBA" id="ARBA00023172"/>
    </source>
</evidence>
<evidence type="ECO:0000256" key="6">
    <source>
        <dbReference type="ARBA" id="ARBA00022722"/>
    </source>
</evidence>
<dbReference type="InterPro" id="IPR014146">
    <property type="entry name" value="LigD_ligase_dom"/>
</dbReference>
<dbReference type="PANTHER" id="PTHR42705:SF2">
    <property type="entry name" value="BIFUNCTIONAL NON-HOMOLOGOUS END JOINING PROTEIN LIGD"/>
    <property type="match status" value="1"/>
</dbReference>
<dbReference type="GO" id="GO:0046872">
    <property type="term" value="F:metal ion binding"/>
    <property type="evidence" value="ECO:0007669"/>
    <property type="project" value="UniProtKB-KW"/>
</dbReference>
<dbReference type="CDD" id="cd04862">
    <property type="entry name" value="PaeLigD_Pol_like"/>
    <property type="match status" value="1"/>
</dbReference>
<keyword evidence="4" id="KW-0808">Transferase</keyword>
<name>A0A562ZE60_9BURK</name>
<dbReference type="Gene3D" id="3.30.470.30">
    <property type="entry name" value="DNA ligase/mRNA capping enzyme"/>
    <property type="match status" value="1"/>
</dbReference>
<evidence type="ECO:0000256" key="13">
    <source>
        <dbReference type="ARBA" id="ARBA00022932"/>
    </source>
</evidence>
<dbReference type="NCBIfam" id="TIGR02778">
    <property type="entry name" value="ligD_pol"/>
    <property type="match status" value="1"/>
</dbReference>
<dbReference type="NCBIfam" id="TIGR02779">
    <property type="entry name" value="NHEJ_ligase_lig"/>
    <property type="match status" value="1"/>
</dbReference>
<dbReference type="SUPFAM" id="SSF56091">
    <property type="entry name" value="DNA ligase/mRNA capping enzyme, catalytic domain"/>
    <property type="match status" value="1"/>
</dbReference>
<dbReference type="GO" id="GO:0006281">
    <property type="term" value="P:DNA repair"/>
    <property type="evidence" value="ECO:0007669"/>
    <property type="project" value="UniProtKB-KW"/>
</dbReference>
<sequence length="840" mass="91903">MPARKAPPPAEGASALAQYRAKRDFSATNEPRGDEARGEAGALSFVVQKHWASRLHYDFRLELDGVLLSWAVPKGPSFDPADKPIAIRVEDHPLAYGSFEGTIPKGQYGAGKVIVWDRGTWEPALDPQQGLKDGKLVFTLHGHKLQGLWELVRIAKPGDKQEPWILFKKRDATARKKAEYDVLSALPDSVGGLVIPAMAGIQGSQENGLPPGAIKSTLPTTLSPQLPTLAAAAPTSNQWLWEIKFDGYRILARIEGAKVQLITRGGHDWSAKMPALVQSLAALNLGSAWLDGEIVVMGADGVPSFNALQNAVQNPRSTSIDYFVFDLPYFEGHDLRKVPLVARRQVLQRLLEDRRQPHLRYSAAFEADAAQILESARRMGLEGVMAKRKDAPYESRRTETWLKLKNRQRQEFVVAGYSLRSSGEPEVGALMLGVYEAGGALRYVGNVGTGWDAKTAAALKKQLAQMEVKASPFGKQPVRVQGAAARAGGVHWVRTSLVAEVEFADWTADQQIRHAVFIALRDDKAAAEVQRETAVMPAGPTLAQAGGSVVEGITVSNPERVIDAASGITKLELVRYYASVAAWMLPHLTGRPCSLVRGPQGVGGELFYQKHLNEQVIAEVRELPASVWPEHAPLLEVATPKALVAAAQMNVIEFHTWNAMAKKADKPDRVIFDLDPGEGVRWEHVQEAALLVRGLLSELKLQSWLKTSGGKGLHVVVPLTPRESWDTVKAFSEAVVQHLAQVIPQRFVAKSGPANRIGRIFVDYLRNSHGATTAAAYSARSRPGLGVSMPIAWDELAVLQRSDQWTVRTAREYLSFQTVDPWADYWGSKQTLAAGRRALG</sequence>
<dbReference type="CDD" id="cd07971">
    <property type="entry name" value="OBF_DNA_ligase_LigD"/>
    <property type="match status" value="1"/>
</dbReference>
<reference evidence="22 23" key="1">
    <citation type="submission" date="2019-07" db="EMBL/GenBank/DDBJ databases">
        <title>Caenimonas sedimenti sp. nov., isolated from activated sludge.</title>
        <authorList>
            <person name="Xu J."/>
        </authorList>
    </citation>
    <scope>NUCLEOTIDE SEQUENCE [LARGE SCALE GENOMIC DNA]</scope>
    <source>
        <strain evidence="22 23">HX-9-20</strain>
    </source>
</reference>
<dbReference type="InterPro" id="IPR033651">
    <property type="entry name" value="PaeLigD_Pol-like"/>
</dbReference>
<dbReference type="Pfam" id="PF13298">
    <property type="entry name" value="LigD_N"/>
    <property type="match status" value="1"/>
</dbReference>
<evidence type="ECO:0000256" key="19">
    <source>
        <dbReference type="ARBA" id="ARBA00029943"/>
    </source>
</evidence>
<evidence type="ECO:0000256" key="10">
    <source>
        <dbReference type="ARBA" id="ARBA00022801"/>
    </source>
</evidence>
<keyword evidence="10" id="KW-0378">Hydrolase</keyword>
<keyword evidence="13" id="KW-0239">DNA-directed DNA polymerase</keyword>
<evidence type="ECO:0000256" key="12">
    <source>
        <dbReference type="ARBA" id="ARBA00022840"/>
    </source>
</evidence>
<dbReference type="EC" id="6.5.1.1" evidence="2"/>
<keyword evidence="17" id="KW-0464">Manganese</keyword>
<gene>
    <name evidence="22" type="primary">ligD</name>
    <name evidence="22" type="ORF">FN976_27835</name>
</gene>
<dbReference type="OrthoDB" id="9802472at2"/>
<keyword evidence="11" id="KW-0269">Exonuclease</keyword>
<keyword evidence="8" id="KW-0547">Nucleotide-binding</keyword>
<feature type="domain" description="ATP-dependent DNA ligase family profile" evidence="21">
    <location>
        <begin position="313"/>
        <end position="439"/>
    </location>
</feature>
<dbReference type="GO" id="GO:0006310">
    <property type="term" value="P:DNA recombination"/>
    <property type="evidence" value="ECO:0007669"/>
    <property type="project" value="UniProtKB-KW"/>
</dbReference>
<dbReference type="InterPro" id="IPR012340">
    <property type="entry name" value="NA-bd_OB-fold"/>
</dbReference>
<evidence type="ECO:0000256" key="11">
    <source>
        <dbReference type="ARBA" id="ARBA00022839"/>
    </source>
</evidence>
<dbReference type="Pfam" id="PF01068">
    <property type="entry name" value="DNA_ligase_A_M"/>
    <property type="match status" value="1"/>
</dbReference>
<evidence type="ECO:0000256" key="1">
    <source>
        <dbReference type="ARBA" id="ARBA00001936"/>
    </source>
</evidence>
<evidence type="ECO:0000256" key="14">
    <source>
        <dbReference type="ARBA" id="ARBA00023125"/>
    </source>
</evidence>
<dbReference type="RefSeq" id="WP_145897199.1">
    <property type="nucleotide sequence ID" value="NZ_VOBQ01000030.1"/>
</dbReference>
<dbReference type="InterPro" id="IPR014145">
    <property type="entry name" value="LigD_pol_dom"/>
</dbReference>
<evidence type="ECO:0000259" key="21">
    <source>
        <dbReference type="PROSITE" id="PS50160"/>
    </source>
</evidence>
<proteinExistence type="predicted"/>
<dbReference type="Pfam" id="PF04679">
    <property type="entry name" value="DNA_ligase_A_C"/>
    <property type="match status" value="1"/>
</dbReference>
<keyword evidence="7" id="KW-0479">Metal-binding</keyword>
<keyword evidence="23" id="KW-1185">Reference proteome</keyword>
<evidence type="ECO:0000256" key="9">
    <source>
        <dbReference type="ARBA" id="ARBA00022763"/>
    </source>
</evidence>
<evidence type="ECO:0000256" key="7">
    <source>
        <dbReference type="ARBA" id="ARBA00022723"/>
    </source>
</evidence>
<evidence type="ECO:0000256" key="2">
    <source>
        <dbReference type="ARBA" id="ARBA00012727"/>
    </source>
</evidence>
<dbReference type="SUPFAM" id="SSF50249">
    <property type="entry name" value="Nucleic acid-binding proteins"/>
    <property type="match status" value="1"/>
</dbReference>
<keyword evidence="15" id="KW-0233">DNA recombination</keyword>
<dbReference type="NCBIfam" id="TIGR02776">
    <property type="entry name" value="NHEJ_ligase_prk"/>
    <property type="match status" value="1"/>
</dbReference>
<dbReference type="GO" id="GO:0003677">
    <property type="term" value="F:DNA binding"/>
    <property type="evidence" value="ECO:0007669"/>
    <property type="project" value="UniProtKB-KW"/>
</dbReference>
<dbReference type="InterPro" id="IPR014144">
    <property type="entry name" value="LigD_PE_domain"/>
</dbReference>
<dbReference type="CDD" id="cd07906">
    <property type="entry name" value="Adenylation_DNA_ligase_LigD_LigC"/>
    <property type="match status" value="1"/>
</dbReference>
<comment type="caution">
    <text evidence="22">The sequence shown here is derived from an EMBL/GenBank/DDBJ whole genome shotgun (WGS) entry which is preliminary data.</text>
</comment>
<dbReference type="InterPro" id="IPR012310">
    <property type="entry name" value="DNA_ligase_ATP-dep_cent"/>
</dbReference>
<evidence type="ECO:0000256" key="17">
    <source>
        <dbReference type="ARBA" id="ARBA00023211"/>
    </source>
</evidence>
<evidence type="ECO:0000256" key="8">
    <source>
        <dbReference type="ARBA" id="ARBA00022741"/>
    </source>
</evidence>
<evidence type="ECO:0000256" key="20">
    <source>
        <dbReference type="ARBA" id="ARBA00034003"/>
    </source>
</evidence>
<keyword evidence="6" id="KW-0540">Nuclease</keyword>
<dbReference type="Gene3D" id="3.30.1490.70">
    <property type="match status" value="1"/>
</dbReference>
<dbReference type="InterPro" id="IPR012309">
    <property type="entry name" value="DNA_ligase_ATP-dep_C"/>
</dbReference>
<protein>
    <recommendedName>
        <fullName evidence="2">DNA ligase (ATP)</fullName>
        <ecNumber evidence="2">6.5.1.1</ecNumber>
    </recommendedName>
    <alternativeName>
        <fullName evidence="19">NHEJ DNA polymerase</fullName>
    </alternativeName>
</protein>
<dbReference type="Proteomes" id="UP000318199">
    <property type="component" value="Unassembled WGS sequence"/>
</dbReference>
<keyword evidence="18" id="KW-0511">Multifunctional enzyme</keyword>
<dbReference type="GO" id="GO:0004527">
    <property type="term" value="F:exonuclease activity"/>
    <property type="evidence" value="ECO:0007669"/>
    <property type="project" value="UniProtKB-KW"/>
</dbReference>
<dbReference type="PANTHER" id="PTHR42705">
    <property type="entry name" value="BIFUNCTIONAL NON-HOMOLOGOUS END JOINING PROTEIN LIGD"/>
    <property type="match status" value="1"/>
</dbReference>
<evidence type="ECO:0000256" key="4">
    <source>
        <dbReference type="ARBA" id="ARBA00022679"/>
    </source>
</evidence>
<comment type="catalytic activity">
    <reaction evidence="20">
        <text>ATP + (deoxyribonucleotide)n-3'-hydroxyl + 5'-phospho-(deoxyribonucleotide)m = (deoxyribonucleotide)n+m + AMP + diphosphate.</text>
        <dbReference type="EC" id="6.5.1.1"/>
    </reaction>
</comment>
<evidence type="ECO:0000256" key="16">
    <source>
        <dbReference type="ARBA" id="ARBA00023204"/>
    </source>
</evidence>
<keyword evidence="9" id="KW-0227">DNA damage</keyword>
<dbReference type="Gene3D" id="3.90.920.10">
    <property type="entry name" value="DNA primase, PRIM domain"/>
    <property type="match status" value="1"/>
</dbReference>
<keyword evidence="12" id="KW-0067">ATP-binding</keyword>
<organism evidence="22 23">
    <name type="scientific">Caenimonas sedimenti</name>
    <dbReference type="NCBI Taxonomy" id="2596921"/>
    <lineage>
        <taxon>Bacteria</taxon>
        <taxon>Pseudomonadati</taxon>
        <taxon>Pseudomonadota</taxon>
        <taxon>Betaproteobacteria</taxon>
        <taxon>Burkholderiales</taxon>
        <taxon>Comamonadaceae</taxon>
        <taxon>Caenimonas</taxon>
    </lineage>
</organism>
<dbReference type="AlphaFoldDB" id="A0A562ZE60"/>
<keyword evidence="3 22" id="KW-0436">Ligase</keyword>
<evidence type="ECO:0000313" key="22">
    <source>
        <dbReference type="EMBL" id="TWO64916.1"/>
    </source>
</evidence>
<dbReference type="InterPro" id="IPR052171">
    <property type="entry name" value="NHEJ_LigD"/>
</dbReference>
<evidence type="ECO:0000313" key="23">
    <source>
        <dbReference type="Proteomes" id="UP000318199"/>
    </source>
</evidence>
<dbReference type="InterPro" id="IPR016059">
    <property type="entry name" value="DNA_ligase_ATP-dep_CS"/>
</dbReference>
<dbReference type="Pfam" id="PF21686">
    <property type="entry name" value="LigD_Prim-Pol"/>
    <property type="match status" value="1"/>
</dbReference>
<dbReference type="GO" id="GO:0005524">
    <property type="term" value="F:ATP binding"/>
    <property type="evidence" value="ECO:0007669"/>
    <property type="project" value="UniProtKB-KW"/>
</dbReference>
<dbReference type="GO" id="GO:0003910">
    <property type="term" value="F:DNA ligase (ATP) activity"/>
    <property type="evidence" value="ECO:0007669"/>
    <property type="project" value="UniProtKB-EC"/>
</dbReference>